<evidence type="ECO:0000256" key="6">
    <source>
        <dbReference type="ARBA" id="ARBA00035202"/>
    </source>
</evidence>
<dbReference type="CDD" id="cd05797">
    <property type="entry name" value="Ribosomal_L10"/>
    <property type="match status" value="1"/>
</dbReference>
<evidence type="ECO:0000313" key="8">
    <source>
        <dbReference type="EMBL" id="SLM17836.1"/>
    </source>
</evidence>
<evidence type="ECO:0000256" key="2">
    <source>
        <dbReference type="ARBA" id="ARBA00008889"/>
    </source>
</evidence>
<dbReference type="NCBIfam" id="NF000955">
    <property type="entry name" value="PRK00099.1-1"/>
    <property type="match status" value="1"/>
</dbReference>
<comment type="similarity">
    <text evidence="2 7">Belongs to the universal ribosomal protein uL10 family.</text>
</comment>
<protein>
    <recommendedName>
        <fullName evidence="6 7">Large ribosomal subunit protein uL10</fullName>
    </recommendedName>
</protein>
<dbReference type="GO" id="GO:1990904">
    <property type="term" value="C:ribonucleoprotein complex"/>
    <property type="evidence" value="ECO:0007669"/>
    <property type="project" value="UniProtKB-KW"/>
</dbReference>
<comment type="function">
    <text evidence="1 7">Forms part of the ribosomal stalk, playing a central role in the interaction of the ribosome with GTP-bound translation factors.</text>
</comment>
<dbReference type="InterPro" id="IPR001790">
    <property type="entry name" value="Ribosomal_uL10"/>
</dbReference>
<dbReference type="PANTHER" id="PTHR11560">
    <property type="entry name" value="39S RIBOSOMAL PROTEIN L10, MITOCHONDRIAL"/>
    <property type="match status" value="1"/>
</dbReference>
<dbReference type="GO" id="GO:0005840">
    <property type="term" value="C:ribosome"/>
    <property type="evidence" value="ECO:0007669"/>
    <property type="project" value="UniProtKB-KW"/>
</dbReference>
<proteinExistence type="inferred from homology"/>
<dbReference type="HAMAP" id="MF_00362">
    <property type="entry name" value="Ribosomal_uL10"/>
    <property type="match status" value="1"/>
</dbReference>
<dbReference type="InterPro" id="IPR043141">
    <property type="entry name" value="Ribosomal_uL10-like_sf"/>
</dbReference>
<dbReference type="AlphaFoldDB" id="A0A3P3XNH3"/>
<dbReference type="EMBL" id="FWDO01000004">
    <property type="protein sequence ID" value="SLM17836.1"/>
    <property type="molecule type" value="Genomic_DNA"/>
</dbReference>
<accession>A0A3P3XNH3</accession>
<dbReference type="GO" id="GO:0070180">
    <property type="term" value="F:large ribosomal subunit rRNA binding"/>
    <property type="evidence" value="ECO:0007669"/>
    <property type="project" value="UniProtKB-UniRule"/>
</dbReference>
<dbReference type="InterPro" id="IPR047865">
    <property type="entry name" value="Ribosomal_uL10_bac_type"/>
</dbReference>
<dbReference type="InterPro" id="IPR022973">
    <property type="entry name" value="Ribosomal_uL10_bac"/>
</dbReference>
<dbReference type="Pfam" id="PF00466">
    <property type="entry name" value="Ribosomal_L10"/>
    <property type="match status" value="1"/>
</dbReference>
<keyword evidence="5 7" id="KW-0687">Ribonucleoprotein</keyword>
<keyword evidence="7" id="KW-0694">RNA-binding</keyword>
<keyword evidence="4 7" id="KW-0689">Ribosomal protein</keyword>
<dbReference type="SUPFAM" id="SSF160369">
    <property type="entry name" value="Ribosomal protein L10-like"/>
    <property type="match status" value="1"/>
</dbReference>
<gene>
    <name evidence="7 8" type="primary">rplJ</name>
    <name evidence="8" type="ORF">SPIRO4BDMA_40405</name>
</gene>
<evidence type="ECO:0000256" key="7">
    <source>
        <dbReference type="HAMAP-Rule" id="MF_00362"/>
    </source>
</evidence>
<comment type="subunit">
    <text evidence="7">Part of the ribosomal stalk of the 50S ribosomal subunit. The N-terminus interacts with L11 and the large rRNA to form the base of the stalk. The C-terminus forms an elongated spine to which L12 dimers bind in a sequential fashion forming a multimeric L10(L12)X complex.</text>
</comment>
<dbReference type="Gene3D" id="3.30.70.1730">
    <property type="match status" value="1"/>
</dbReference>
<sequence>MAIKASKIQPKKVEAIGMLKEMISGSNDFIFTEYRGLTVERITALRHQLREKGVELHVIKNNFARLAFEELGYSDAVEPVLRGPTAVAFVKTDSNEVAKILLDFAKETPSLVVKGAMVDRQFMDSKQIEAFSKLPGRSQLIAMLMSAMQAPAQNLVYVINAIPTKLVRVLKAIEEKKAQSGAN</sequence>
<organism evidence="8">
    <name type="scientific">uncultured spirochete</name>
    <dbReference type="NCBI Taxonomy" id="156406"/>
    <lineage>
        <taxon>Bacteria</taxon>
        <taxon>Pseudomonadati</taxon>
        <taxon>Spirochaetota</taxon>
        <taxon>Spirochaetia</taxon>
        <taxon>Spirochaetales</taxon>
        <taxon>environmental samples</taxon>
    </lineage>
</organism>
<dbReference type="GO" id="GO:0006412">
    <property type="term" value="P:translation"/>
    <property type="evidence" value="ECO:0007669"/>
    <property type="project" value="UniProtKB-UniRule"/>
</dbReference>
<evidence type="ECO:0000256" key="5">
    <source>
        <dbReference type="ARBA" id="ARBA00023274"/>
    </source>
</evidence>
<evidence type="ECO:0000256" key="1">
    <source>
        <dbReference type="ARBA" id="ARBA00002633"/>
    </source>
</evidence>
<evidence type="ECO:0000256" key="4">
    <source>
        <dbReference type="ARBA" id="ARBA00022980"/>
    </source>
</evidence>
<keyword evidence="3 7" id="KW-0699">rRNA-binding</keyword>
<reference evidence="8" key="1">
    <citation type="submission" date="2017-02" db="EMBL/GenBank/DDBJ databases">
        <authorList>
            <person name="Regsiter A."/>
            <person name="William W."/>
        </authorList>
    </citation>
    <scope>NUCLEOTIDE SEQUENCE</scope>
    <source>
        <strain evidence="8">BdmA 4</strain>
    </source>
</reference>
<name>A0A3P3XNH3_9SPIR</name>
<evidence type="ECO:0000256" key="3">
    <source>
        <dbReference type="ARBA" id="ARBA00022730"/>
    </source>
</evidence>
<dbReference type="Gene3D" id="6.10.250.290">
    <property type="match status" value="1"/>
</dbReference>